<dbReference type="EMBL" id="KE504174">
    <property type="protein sequence ID" value="EPS97634.1"/>
    <property type="molecule type" value="Genomic_DNA"/>
</dbReference>
<dbReference type="InParanoid" id="S8FGV8"/>
<sequence>MPIIAVLLGALLLLSGAFRGSETLQYHFGKMQHSMGAAVQSLRLPAGLLFDWNFTPPGSSLTFDCADFTAVQYLDRYPYNDTSFPRVDGPLYIVSFLEWFVENEFAASADLLGPGQDSWFEINEMSPWIPSEDSSTIALNWTDSRLRCYVEVDWPMPSRTSTVAPLMSITQMPESTVASTTFTSATEFFASATMTRCFIGKEYVASATGTLALPTAVGPKNDTPSPVHGASLPVATDPVASFVSEDDTIGGKREADFVFVFWIMEAVRKYFDIPQHKFYPVIADEEKIEGEFLEGESEQELDNDNEVRLAASDNVFEWDNSSSVTAVLRAEAGLGASASF</sequence>
<evidence type="ECO:0000313" key="3">
    <source>
        <dbReference type="Proteomes" id="UP000015241"/>
    </source>
</evidence>
<gene>
    <name evidence="2" type="ORF">FOMPIDRAFT_1052201</name>
</gene>
<evidence type="ECO:0000256" key="1">
    <source>
        <dbReference type="SAM" id="SignalP"/>
    </source>
</evidence>
<organism evidence="2 3">
    <name type="scientific">Fomitopsis schrenkii</name>
    <name type="common">Brown rot fungus</name>
    <dbReference type="NCBI Taxonomy" id="2126942"/>
    <lineage>
        <taxon>Eukaryota</taxon>
        <taxon>Fungi</taxon>
        <taxon>Dikarya</taxon>
        <taxon>Basidiomycota</taxon>
        <taxon>Agaricomycotina</taxon>
        <taxon>Agaricomycetes</taxon>
        <taxon>Polyporales</taxon>
        <taxon>Fomitopsis</taxon>
    </lineage>
</organism>
<keyword evidence="3" id="KW-1185">Reference proteome</keyword>
<dbReference type="OrthoDB" id="2796426at2759"/>
<name>S8FGV8_FOMSC</name>
<dbReference type="Proteomes" id="UP000015241">
    <property type="component" value="Unassembled WGS sequence"/>
</dbReference>
<dbReference type="AlphaFoldDB" id="S8FGV8"/>
<keyword evidence="1" id="KW-0732">Signal</keyword>
<feature type="chain" id="PRO_5004563855" evidence="1">
    <location>
        <begin position="24"/>
        <end position="340"/>
    </location>
</feature>
<feature type="signal peptide" evidence="1">
    <location>
        <begin position="1"/>
        <end position="23"/>
    </location>
</feature>
<dbReference type="HOGENOM" id="CLU_816456_0_0_1"/>
<accession>S8FGV8</accession>
<reference evidence="2 3" key="1">
    <citation type="journal article" date="2012" name="Science">
        <title>The Paleozoic origin of enzymatic lignin decomposition reconstructed from 31 fungal genomes.</title>
        <authorList>
            <person name="Floudas D."/>
            <person name="Binder M."/>
            <person name="Riley R."/>
            <person name="Barry K."/>
            <person name="Blanchette R.A."/>
            <person name="Henrissat B."/>
            <person name="Martinez A.T."/>
            <person name="Otillar R."/>
            <person name="Spatafora J.W."/>
            <person name="Yadav J.S."/>
            <person name="Aerts A."/>
            <person name="Benoit I."/>
            <person name="Boyd A."/>
            <person name="Carlson A."/>
            <person name="Copeland A."/>
            <person name="Coutinho P.M."/>
            <person name="de Vries R.P."/>
            <person name="Ferreira P."/>
            <person name="Findley K."/>
            <person name="Foster B."/>
            <person name="Gaskell J."/>
            <person name="Glotzer D."/>
            <person name="Gorecki P."/>
            <person name="Heitman J."/>
            <person name="Hesse C."/>
            <person name="Hori C."/>
            <person name="Igarashi K."/>
            <person name="Jurgens J.A."/>
            <person name="Kallen N."/>
            <person name="Kersten P."/>
            <person name="Kohler A."/>
            <person name="Kuees U."/>
            <person name="Kumar T.K.A."/>
            <person name="Kuo A."/>
            <person name="LaButti K."/>
            <person name="Larrondo L.F."/>
            <person name="Lindquist E."/>
            <person name="Ling A."/>
            <person name="Lombard V."/>
            <person name="Lucas S."/>
            <person name="Lundell T."/>
            <person name="Martin R."/>
            <person name="McLaughlin D.J."/>
            <person name="Morgenstern I."/>
            <person name="Morin E."/>
            <person name="Murat C."/>
            <person name="Nagy L.G."/>
            <person name="Nolan M."/>
            <person name="Ohm R.A."/>
            <person name="Patyshakuliyeva A."/>
            <person name="Rokas A."/>
            <person name="Ruiz-Duenas F.J."/>
            <person name="Sabat G."/>
            <person name="Salamov A."/>
            <person name="Samejima M."/>
            <person name="Schmutz J."/>
            <person name="Slot J.C."/>
            <person name="St John F."/>
            <person name="Stenlid J."/>
            <person name="Sun H."/>
            <person name="Sun S."/>
            <person name="Syed K."/>
            <person name="Tsang A."/>
            <person name="Wiebenga A."/>
            <person name="Young D."/>
            <person name="Pisabarro A."/>
            <person name="Eastwood D.C."/>
            <person name="Martin F."/>
            <person name="Cullen D."/>
            <person name="Grigoriev I.V."/>
            <person name="Hibbett D.S."/>
        </authorList>
    </citation>
    <scope>NUCLEOTIDE SEQUENCE</scope>
    <source>
        <strain evidence="3">FP-58527</strain>
    </source>
</reference>
<protein>
    <submittedName>
        <fullName evidence="2">Uncharacterized protein</fullName>
    </submittedName>
</protein>
<evidence type="ECO:0000313" key="2">
    <source>
        <dbReference type="EMBL" id="EPS97634.1"/>
    </source>
</evidence>
<proteinExistence type="predicted"/>